<evidence type="ECO:0000313" key="4">
    <source>
        <dbReference type="Proteomes" id="UP000054558"/>
    </source>
</evidence>
<proteinExistence type="predicted"/>
<feature type="compositionally biased region" description="Basic and acidic residues" evidence="2">
    <location>
        <begin position="199"/>
        <end position="212"/>
    </location>
</feature>
<gene>
    <name evidence="3" type="ORF">KFL_010550010</name>
</gene>
<feature type="coiled-coil region" evidence="1">
    <location>
        <begin position="128"/>
        <end position="162"/>
    </location>
</feature>
<keyword evidence="1" id="KW-0175">Coiled coil</keyword>
<feature type="region of interest" description="Disordered" evidence="2">
    <location>
        <begin position="303"/>
        <end position="370"/>
    </location>
</feature>
<protein>
    <submittedName>
        <fullName evidence="3">Uncharacterized protein</fullName>
    </submittedName>
</protein>
<name>A0A1Y1IV51_KLENI</name>
<accession>A0A1Y1IV51</accession>
<feature type="compositionally biased region" description="Low complexity" evidence="2">
    <location>
        <begin position="264"/>
        <end position="277"/>
    </location>
</feature>
<dbReference type="AlphaFoldDB" id="A0A1Y1IV51"/>
<evidence type="ECO:0000256" key="1">
    <source>
        <dbReference type="SAM" id="Coils"/>
    </source>
</evidence>
<keyword evidence="4" id="KW-1185">Reference proteome</keyword>
<dbReference type="EMBL" id="DF238004">
    <property type="protein sequence ID" value="GAQ92567.1"/>
    <property type="molecule type" value="Genomic_DNA"/>
</dbReference>
<evidence type="ECO:0000256" key="2">
    <source>
        <dbReference type="SAM" id="MobiDB-lite"/>
    </source>
</evidence>
<feature type="region of interest" description="Disordered" evidence="2">
    <location>
        <begin position="1"/>
        <end position="20"/>
    </location>
</feature>
<feature type="non-terminal residue" evidence="3">
    <location>
        <position position="385"/>
    </location>
</feature>
<sequence length="385" mass="41905">MIDKAKHEPADKGPDEKKAAEVISVPKISPDEWVHLFETTGLCQAYDLESEHPTPAGIPLFIVQRGRHDQEGRPFPEKPAFIVDDKIRKVEEETYTERRKYLAESGFSSADLAVVVPYVQASVQSSKLEKEQSEQDVTSKQIDEYNKRKAKVKRLKQAVQEAFFKTPLETLLSRYESDVAQEILNERYKEYMASQRKWKEQTKAREAQEKANMEAPQKSKVTGDGDRAGPSPPLLVPSRKSKIPEGSGQENEAESFAEGANPVTGKAGATSSSGGTTIWDAGAANHSGRCVVAAQSALKREGALSEMVDPGPSMSALPVGRLGKEEPISAGADDEDNKHDMEETGANLPDDVNAVVPENGGGGAPAGEGQKRFARLLSGVRSFWG</sequence>
<reference evidence="3 4" key="1">
    <citation type="journal article" date="2014" name="Nat. Commun.">
        <title>Klebsormidium flaccidum genome reveals primary factors for plant terrestrial adaptation.</title>
        <authorList>
            <person name="Hori K."/>
            <person name="Maruyama F."/>
            <person name="Fujisawa T."/>
            <person name="Togashi T."/>
            <person name="Yamamoto N."/>
            <person name="Seo M."/>
            <person name="Sato S."/>
            <person name="Yamada T."/>
            <person name="Mori H."/>
            <person name="Tajima N."/>
            <person name="Moriyama T."/>
            <person name="Ikeuchi M."/>
            <person name="Watanabe M."/>
            <person name="Wada H."/>
            <person name="Kobayashi K."/>
            <person name="Saito M."/>
            <person name="Masuda T."/>
            <person name="Sasaki-Sekimoto Y."/>
            <person name="Mashiguchi K."/>
            <person name="Awai K."/>
            <person name="Shimojima M."/>
            <person name="Masuda S."/>
            <person name="Iwai M."/>
            <person name="Nobusawa T."/>
            <person name="Narise T."/>
            <person name="Kondo S."/>
            <person name="Saito H."/>
            <person name="Sato R."/>
            <person name="Murakawa M."/>
            <person name="Ihara Y."/>
            <person name="Oshima-Yamada Y."/>
            <person name="Ohtaka K."/>
            <person name="Satoh M."/>
            <person name="Sonobe K."/>
            <person name="Ishii M."/>
            <person name="Ohtani R."/>
            <person name="Kanamori-Sato M."/>
            <person name="Honoki R."/>
            <person name="Miyazaki D."/>
            <person name="Mochizuki H."/>
            <person name="Umetsu J."/>
            <person name="Higashi K."/>
            <person name="Shibata D."/>
            <person name="Kamiya Y."/>
            <person name="Sato N."/>
            <person name="Nakamura Y."/>
            <person name="Tabata S."/>
            <person name="Ida S."/>
            <person name="Kurokawa K."/>
            <person name="Ohta H."/>
        </authorList>
    </citation>
    <scope>NUCLEOTIDE SEQUENCE [LARGE SCALE GENOMIC DNA]</scope>
    <source>
        <strain evidence="3 4">NIES-2285</strain>
    </source>
</reference>
<evidence type="ECO:0000313" key="3">
    <source>
        <dbReference type="EMBL" id="GAQ92567.1"/>
    </source>
</evidence>
<feature type="region of interest" description="Disordered" evidence="2">
    <location>
        <begin position="199"/>
        <end position="277"/>
    </location>
</feature>
<dbReference type="Proteomes" id="UP000054558">
    <property type="component" value="Unassembled WGS sequence"/>
</dbReference>
<organism evidence="3 4">
    <name type="scientific">Klebsormidium nitens</name>
    <name type="common">Green alga</name>
    <name type="synonym">Ulothrix nitens</name>
    <dbReference type="NCBI Taxonomy" id="105231"/>
    <lineage>
        <taxon>Eukaryota</taxon>
        <taxon>Viridiplantae</taxon>
        <taxon>Streptophyta</taxon>
        <taxon>Klebsormidiophyceae</taxon>
        <taxon>Klebsormidiales</taxon>
        <taxon>Klebsormidiaceae</taxon>
        <taxon>Klebsormidium</taxon>
    </lineage>
</organism>